<gene>
    <name evidence="1" type="ORF">SAMN02745111_01521</name>
</gene>
<evidence type="ECO:0008006" key="3">
    <source>
        <dbReference type="Google" id="ProtNLM"/>
    </source>
</evidence>
<organism evidence="1 2">
    <name type="scientific">Eubacterium uniforme</name>
    <dbReference type="NCBI Taxonomy" id="39495"/>
    <lineage>
        <taxon>Bacteria</taxon>
        <taxon>Bacillati</taxon>
        <taxon>Bacillota</taxon>
        <taxon>Clostridia</taxon>
        <taxon>Eubacteriales</taxon>
        <taxon>Eubacteriaceae</taxon>
        <taxon>Eubacterium</taxon>
    </lineage>
</organism>
<protein>
    <recommendedName>
        <fullName evidence="3">DUF4250 domain-containing protein</fullName>
    </recommendedName>
</protein>
<accession>A0A1T4VSV7</accession>
<dbReference type="AlphaFoldDB" id="A0A1T4VSV7"/>
<proteinExistence type="predicted"/>
<dbReference type="RefSeq" id="WP_078766386.1">
    <property type="nucleotide sequence ID" value="NZ_FUXZ01000009.1"/>
</dbReference>
<keyword evidence="2" id="KW-1185">Reference proteome</keyword>
<dbReference type="Pfam" id="PF14056">
    <property type="entry name" value="DUF4250"/>
    <property type="match status" value="1"/>
</dbReference>
<dbReference type="Proteomes" id="UP000190814">
    <property type="component" value="Unassembled WGS sequence"/>
</dbReference>
<dbReference type="EMBL" id="FUXZ01000009">
    <property type="protein sequence ID" value="SKA68053.1"/>
    <property type="molecule type" value="Genomic_DNA"/>
</dbReference>
<name>A0A1T4VSV7_9FIRM</name>
<dbReference type="InterPro" id="IPR025346">
    <property type="entry name" value="DUF4250"/>
</dbReference>
<evidence type="ECO:0000313" key="2">
    <source>
        <dbReference type="Proteomes" id="UP000190814"/>
    </source>
</evidence>
<reference evidence="1 2" key="1">
    <citation type="submission" date="2017-02" db="EMBL/GenBank/DDBJ databases">
        <authorList>
            <person name="Peterson S.W."/>
        </authorList>
    </citation>
    <scope>NUCLEOTIDE SEQUENCE [LARGE SCALE GENOMIC DNA]</scope>
    <source>
        <strain evidence="1 2">ATCC 35992</strain>
    </source>
</reference>
<evidence type="ECO:0000313" key="1">
    <source>
        <dbReference type="EMBL" id="SKA68053.1"/>
    </source>
</evidence>
<sequence length="60" mass="6886">MFNTLPSDPMILVSVVNTKLRDTYSSIDSLCDDLDVDKDELIGKLNKVNYKYNAEKNQFI</sequence>